<dbReference type="RefSeq" id="WP_064552376.1">
    <property type="nucleotide sequence ID" value="NZ_LXMA01000038.1"/>
</dbReference>
<organism evidence="1 2">
    <name type="scientific">Parageobacillus thermoglucosidasius</name>
    <name type="common">Geobacillus thermoglucosidasius</name>
    <dbReference type="NCBI Taxonomy" id="1426"/>
    <lineage>
        <taxon>Bacteria</taxon>
        <taxon>Bacillati</taxon>
        <taxon>Bacillota</taxon>
        <taxon>Bacilli</taxon>
        <taxon>Bacillales</taxon>
        <taxon>Anoxybacillaceae</taxon>
        <taxon>Parageobacillus</taxon>
    </lineage>
</organism>
<protein>
    <submittedName>
        <fullName evidence="1">Phage portal protein</fullName>
    </submittedName>
</protein>
<comment type="caution">
    <text evidence="1">The sequence shown here is derived from an EMBL/GenBank/DDBJ whole genome shotgun (WGS) entry which is preliminary data.</text>
</comment>
<dbReference type="Proteomes" id="UP000078290">
    <property type="component" value="Unassembled WGS sequence"/>
</dbReference>
<dbReference type="Pfam" id="PF10076">
    <property type="entry name" value="Phage_Mu_Gp48"/>
    <property type="match status" value="1"/>
</dbReference>
<dbReference type="AlphaFoldDB" id="A0A1B7KPH1"/>
<sequence>MSSKDEIIELLPDLFRNSLEYQAIAHAEGKQFDKLEAAIDDVLNQAFIDLATWGLALWEKDYGIPTNPSKSIEERRSNLKAKKRGIGTVKEDVIKNTAEAYYGGEVEVIQKPRDLELIVKFISSYGVPSNLDDVRKALEEIIPCHLELLFEFTYLLIKDIHNVKTIAEMEQIPLNKFAGGA</sequence>
<evidence type="ECO:0000313" key="2">
    <source>
        <dbReference type="Proteomes" id="UP000078290"/>
    </source>
</evidence>
<gene>
    <name evidence="1" type="ORF">A7K69_10690</name>
</gene>
<dbReference type="EMBL" id="LXMA01000038">
    <property type="protein sequence ID" value="OAT71869.1"/>
    <property type="molecule type" value="Genomic_DNA"/>
</dbReference>
<evidence type="ECO:0000313" key="1">
    <source>
        <dbReference type="EMBL" id="OAT71869.1"/>
    </source>
</evidence>
<dbReference type="OrthoDB" id="1629754at2"/>
<dbReference type="InterPro" id="IPR018755">
    <property type="entry name" value="Phage_Mu_Gp48"/>
</dbReference>
<reference evidence="2" key="1">
    <citation type="submission" date="2016-05" db="EMBL/GenBank/DDBJ databases">
        <authorList>
            <person name="Wang W."/>
            <person name="Zhu L."/>
        </authorList>
    </citation>
    <scope>NUCLEOTIDE SEQUENCE [LARGE SCALE GENOMIC DNA]</scope>
    <source>
        <strain evidence="2">W-2</strain>
    </source>
</reference>
<proteinExistence type="predicted"/>
<accession>A0A1B7KPH1</accession>
<name>A0A1B7KPH1_PARTM</name>